<dbReference type="Proteomes" id="UP000269396">
    <property type="component" value="Unassembled WGS sequence"/>
</dbReference>
<dbReference type="Pfam" id="PF21010">
    <property type="entry name" value="HA2_C"/>
    <property type="match status" value="1"/>
</dbReference>
<dbReference type="Gene3D" id="1.25.40.20">
    <property type="entry name" value="Ankyrin repeat-containing domain"/>
    <property type="match status" value="1"/>
</dbReference>
<dbReference type="SUPFAM" id="SSF48403">
    <property type="entry name" value="Ankyrin repeat"/>
    <property type="match status" value="1"/>
</dbReference>
<dbReference type="Pfam" id="PF04408">
    <property type="entry name" value="WHD_HA2"/>
    <property type="match status" value="1"/>
</dbReference>
<feature type="domain" description="Helicase-associated" evidence="3">
    <location>
        <begin position="378"/>
        <end position="471"/>
    </location>
</feature>
<dbReference type="InterPro" id="IPR002110">
    <property type="entry name" value="Ankyrin_rpt"/>
</dbReference>
<dbReference type="InterPro" id="IPR007502">
    <property type="entry name" value="Helicase-assoc_dom"/>
</dbReference>
<dbReference type="PANTHER" id="PTHR18934:SF213">
    <property type="entry name" value="3'-5' RNA HELICASE YTHDC2"/>
    <property type="match status" value="1"/>
</dbReference>
<dbReference type="GO" id="GO:0005524">
    <property type="term" value="F:ATP binding"/>
    <property type="evidence" value="ECO:0007669"/>
    <property type="project" value="UniProtKB-KW"/>
</dbReference>
<dbReference type="PANTHER" id="PTHR18934">
    <property type="entry name" value="ATP-DEPENDENT RNA HELICASE"/>
    <property type="match status" value="1"/>
</dbReference>
<dbReference type="EMBL" id="UZAL01000196">
    <property type="protein sequence ID" value="VDO68878.1"/>
    <property type="molecule type" value="Genomic_DNA"/>
</dbReference>
<dbReference type="Pfam" id="PF00023">
    <property type="entry name" value="Ank"/>
    <property type="match status" value="1"/>
</dbReference>
<proteinExistence type="predicted"/>
<evidence type="ECO:0000256" key="1">
    <source>
        <dbReference type="ARBA" id="ARBA00022741"/>
    </source>
</evidence>
<dbReference type="InterPro" id="IPR027417">
    <property type="entry name" value="P-loop_NTPase"/>
</dbReference>
<evidence type="ECO:0000259" key="3">
    <source>
        <dbReference type="SMART" id="SM00847"/>
    </source>
</evidence>
<dbReference type="SMART" id="SM00248">
    <property type="entry name" value="ANK"/>
    <property type="match status" value="2"/>
</dbReference>
<reference evidence="4 5" key="1">
    <citation type="submission" date="2018-11" db="EMBL/GenBank/DDBJ databases">
        <authorList>
            <consortium name="Pathogen Informatics"/>
        </authorList>
    </citation>
    <scope>NUCLEOTIDE SEQUENCE [LARGE SCALE GENOMIC DNA]</scope>
    <source>
        <strain>Denwood</strain>
        <strain evidence="5">Zambia</strain>
    </source>
</reference>
<dbReference type="InterPro" id="IPR048333">
    <property type="entry name" value="HA2_WH"/>
</dbReference>
<organism evidence="4 5">
    <name type="scientific">Schistosoma mattheei</name>
    <dbReference type="NCBI Taxonomy" id="31246"/>
    <lineage>
        <taxon>Eukaryota</taxon>
        <taxon>Metazoa</taxon>
        <taxon>Spiralia</taxon>
        <taxon>Lophotrochozoa</taxon>
        <taxon>Platyhelminthes</taxon>
        <taxon>Trematoda</taxon>
        <taxon>Digenea</taxon>
        <taxon>Strigeidida</taxon>
        <taxon>Schistosomatoidea</taxon>
        <taxon>Schistosomatidae</taxon>
        <taxon>Schistosoma</taxon>
    </lineage>
</organism>
<name>A0A3P8AWI0_9TREM</name>
<dbReference type="SMART" id="SM00847">
    <property type="entry name" value="HA2"/>
    <property type="match status" value="1"/>
</dbReference>
<dbReference type="InterPro" id="IPR036770">
    <property type="entry name" value="Ankyrin_rpt-contain_sf"/>
</dbReference>
<evidence type="ECO:0000256" key="2">
    <source>
        <dbReference type="ARBA" id="ARBA00022840"/>
    </source>
</evidence>
<dbReference type="AlphaFoldDB" id="A0A3P8AWI0"/>
<evidence type="ECO:0000313" key="4">
    <source>
        <dbReference type="EMBL" id="VDO68878.1"/>
    </source>
</evidence>
<gene>
    <name evidence="4" type="ORF">SMTD_LOCUS253</name>
</gene>
<keyword evidence="5" id="KW-1185">Reference proteome</keyword>
<keyword evidence="2" id="KW-0067">ATP-binding</keyword>
<dbReference type="GO" id="GO:0003723">
    <property type="term" value="F:RNA binding"/>
    <property type="evidence" value="ECO:0007669"/>
    <property type="project" value="TreeGrafter"/>
</dbReference>
<dbReference type="Gene3D" id="1.20.120.1080">
    <property type="match status" value="1"/>
</dbReference>
<protein>
    <recommendedName>
        <fullName evidence="3">Helicase-associated domain-containing protein</fullName>
    </recommendedName>
</protein>
<dbReference type="GO" id="GO:0004386">
    <property type="term" value="F:helicase activity"/>
    <property type="evidence" value="ECO:0007669"/>
    <property type="project" value="TreeGrafter"/>
</dbReference>
<evidence type="ECO:0000313" key="5">
    <source>
        <dbReference type="Proteomes" id="UP000269396"/>
    </source>
</evidence>
<dbReference type="SUPFAM" id="SSF52540">
    <property type="entry name" value="P-loop containing nucleoside triphosphate hydrolases"/>
    <property type="match status" value="1"/>
</dbReference>
<sequence length="598" mass="67875">MKYDQILNQKDDCAEVYSTDFANKHANNLLWSIWLHTVLDLNRNELNKQHMKKINEMEFTEVKNSCLTNLLQCILAGWISVDYEHSNSGLTPMMVCSAGGLLEAVKCLLNHGADPFLRVAIPYEPLIGLARKQYEDFKLFGPKNRKISIKDENYTIVGVTAYDLACIFDNNEVANLLKTYMINSSLRYEPENWESILLRFGSWFQSPIGRSQFDTCTFNDHQPFATDLDSFEETKVLTNSLNFRYKLLSSYQSARNNMEPETVVDYDLLTALIVKIDSSLPRGVILIFLPSYEEIITLRGRLLDPDTSPWKSSENPLIFIIHPRMLVADLKIIYAQSSRSHRKLEMCIQARLLASSNISLQTVLSALPKPPSLKSSEKAIETLKEMDILDTFEELTELGYHICDMPIPPRYAKMVLFGVVLKCLDPILTIACILSYTEPFTLPRNAAERRDLMNVRRGLSSNSYSDHMVLLRAFQFWQKSRSEGWEKAFCQKHFISTATFEIIIAIRTQLLGQIRASGFVKTKGSGDIRDLNSNSENWAVVKAAIVAGMYGNLAQVDRKNSCLRIVNGNSSPVSFTINFLYGMSKTCNCSPYIISNAP</sequence>
<accession>A0A3P8AWI0</accession>
<keyword evidence="1" id="KW-0547">Nucleotide-binding</keyword>